<proteinExistence type="inferred from homology"/>
<dbReference type="EMBL" id="LQBL01000028">
    <property type="protein sequence ID" value="KUG53421.1"/>
    <property type="molecule type" value="Genomic_DNA"/>
</dbReference>
<evidence type="ECO:0000313" key="3">
    <source>
        <dbReference type="EMBL" id="KUG53421.1"/>
    </source>
</evidence>
<evidence type="ECO:0000313" key="4">
    <source>
        <dbReference type="Proteomes" id="UP000054837"/>
    </source>
</evidence>
<gene>
    <name evidence="3" type="ORF">AVL62_01065</name>
</gene>
<dbReference type="OrthoDB" id="33091at2"/>
<protein>
    <recommendedName>
        <fullName evidence="2">Antitoxin</fullName>
    </recommendedName>
</protein>
<sequence length="73" mass="8215">MEVTVQEAKTHLSRLLRKVEAGETVVIRRGRTRVAVLSPAPMTTKQRKIWGDLPGELTPMFDEPLDDLAPYTP</sequence>
<keyword evidence="4" id="KW-1185">Reference proteome</keyword>
<comment type="caution">
    <text evidence="3">The sequence shown here is derived from an EMBL/GenBank/DDBJ whole genome shotgun (WGS) entry which is preliminary data.</text>
</comment>
<dbReference type="RefSeq" id="WP_058891429.1">
    <property type="nucleotide sequence ID" value="NZ_LQBL01000028.1"/>
</dbReference>
<comment type="similarity">
    <text evidence="1 2">Belongs to the phD/YefM antitoxin family.</text>
</comment>
<dbReference type="Gene3D" id="3.40.1620.10">
    <property type="entry name" value="YefM-like domain"/>
    <property type="match status" value="1"/>
</dbReference>
<name>A0A0W8I580_9MICO</name>
<dbReference type="NCBIfam" id="TIGR01552">
    <property type="entry name" value="phd_fam"/>
    <property type="match status" value="1"/>
</dbReference>
<reference evidence="3 4" key="1">
    <citation type="submission" date="2015-12" db="EMBL/GenBank/DDBJ databases">
        <title>Serinicoccus chungangenesis strain CD08_5 genome sequencing and assembly.</title>
        <authorList>
            <person name="Chander A.M."/>
            <person name="Kaur G."/>
            <person name="Nair G.R."/>
            <person name="Dhawan D.K."/>
            <person name="Kochhar R.K."/>
            <person name="Mayilraj S."/>
            <person name="Bhadada S.K."/>
        </authorList>
    </citation>
    <scope>NUCLEOTIDE SEQUENCE [LARGE SCALE GENOMIC DNA]</scope>
    <source>
        <strain evidence="3 4">CD08_5</strain>
    </source>
</reference>
<dbReference type="AlphaFoldDB" id="A0A0W8I580"/>
<dbReference type="Pfam" id="PF02604">
    <property type="entry name" value="PhdYeFM_antitox"/>
    <property type="match status" value="1"/>
</dbReference>
<dbReference type="Proteomes" id="UP000054837">
    <property type="component" value="Unassembled WGS sequence"/>
</dbReference>
<dbReference type="InterPro" id="IPR036165">
    <property type="entry name" value="YefM-like_sf"/>
</dbReference>
<dbReference type="SUPFAM" id="SSF143120">
    <property type="entry name" value="YefM-like"/>
    <property type="match status" value="1"/>
</dbReference>
<organism evidence="3 4">
    <name type="scientific">Serinicoccus chungangensis</name>
    <dbReference type="NCBI Taxonomy" id="767452"/>
    <lineage>
        <taxon>Bacteria</taxon>
        <taxon>Bacillati</taxon>
        <taxon>Actinomycetota</taxon>
        <taxon>Actinomycetes</taxon>
        <taxon>Micrococcales</taxon>
        <taxon>Ornithinimicrobiaceae</taxon>
        <taxon>Serinicoccus</taxon>
    </lineage>
</organism>
<accession>A0A0W8I580</accession>
<comment type="function">
    <text evidence="2">Antitoxin component of a type II toxin-antitoxin (TA) system.</text>
</comment>
<dbReference type="InterPro" id="IPR006442">
    <property type="entry name" value="Antitoxin_Phd/YefM"/>
</dbReference>
<dbReference type="STRING" id="767452.AVL62_01065"/>
<evidence type="ECO:0000256" key="2">
    <source>
        <dbReference type="RuleBase" id="RU362080"/>
    </source>
</evidence>
<evidence type="ECO:0000256" key="1">
    <source>
        <dbReference type="ARBA" id="ARBA00009981"/>
    </source>
</evidence>